<dbReference type="AlphaFoldDB" id="A0A066VHA2"/>
<dbReference type="STRING" id="1037660.A0A066VHA2"/>
<keyword evidence="2" id="KW-1185">Reference proteome</keyword>
<protein>
    <recommendedName>
        <fullName evidence="3">COQ9 domain-containing protein</fullName>
    </recommendedName>
</protein>
<organism evidence="1 2">
    <name type="scientific">Tilletiaria anomala (strain ATCC 24038 / CBS 436.72 / UBC 951)</name>
    <dbReference type="NCBI Taxonomy" id="1037660"/>
    <lineage>
        <taxon>Eukaryota</taxon>
        <taxon>Fungi</taxon>
        <taxon>Dikarya</taxon>
        <taxon>Basidiomycota</taxon>
        <taxon>Ustilaginomycotina</taxon>
        <taxon>Exobasidiomycetes</taxon>
        <taxon>Georgefischeriales</taxon>
        <taxon>Tilletiariaceae</taxon>
        <taxon>Tilletiaria</taxon>
    </lineage>
</organism>
<comment type="caution">
    <text evidence="1">The sequence shown here is derived from an EMBL/GenBank/DDBJ whole genome shotgun (WGS) entry which is preliminary data.</text>
</comment>
<accession>A0A066VHA2</accession>
<evidence type="ECO:0000313" key="1">
    <source>
        <dbReference type="EMBL" id="KDN38144.1"/>
    </source>
</evidence>
<dbReference type="EMBL" id="JMSN01000123">
    <property type="protein sequence ID" value="KDN38144.1"/>
    <property type="molecule type" value="Genomic_DNA"/>
</dbReference>
<evidence type="ECO:0000313" key="2">
    <source>
        <dbReference type="Proteomes" id="UP000027361"/>
    </source>
</evidence>
<reference evidence="1 2" key="1">
    <citation type="submission" date="2014-05" db="EMBL/GenBank/DDBJ databases">
        <title>Draft genome sequence of a rare smut relative, Tilletiaria anomala UBC 951.</title>
        <authorList>
            <consortium name="DOE Joint Genome Institute"/>
            <person name="Toome M."/>
            <person name="Kuo A."/>
            <person name="Henrissat B."/>
            <person name="Lipzen A."/>
            <person name="Tritt A."/>
            <person name="Yoshinaga Y."/>
            <person name="Zane M."/>
            <person name="Barry K."/>
            <person name="Grigoriev I.V."/>
            <person name="Spatafora J.W."/>
            <person name="Aimea M.C."/>
        </authorList>
    </citation>
    <scope>NUCLEOTIDE SEQUENCE [LARGE SCALE GENOMIC DNA]</scope>
    <source>
        <strain evidence="1 2">UBC 951</strain>
    </source>
</reference>
<sequence length="326" mass="35054">MAATKLSPSLSSRVLTASVPHIPAHGFSVRAAQAAAAASVTTRGGKTASGSKTDIITPQEGRLLQDSPQLILSLASGTASHDGETSFAKCLFHRWDELSLESTVERSQTIMRTSKGKEREMDRSAASYGDLVSALEQRLLISAEAKIHLLAALSAESSLSIGQLSQFLPPNLAGISSLLPSGMPTPAPLAHRSWRLADELGHRLGWKDSSFGPAWYAHRGRLSLAYLLAEIHLASPISEPNASPSFYEAEHTDTKTIDEAAYQTLDPPHPEQVQRAAAPSIQLLRRIAWGKDTSFVADIQRALHVAGNISQWAGRGWLGVFRSRGL</sequence>
<gene>
    <name evidence="1" type="ORF">K437DRAFT_270651</name>
</gene>
<dbReference type="Proteomes" id="UP000027361">
    <property type="component" value="Unassembled WGS sequence"/>
</dbReference>
<dbReference type="OrthoDB" id="619536at2759"/>
<name>A0A066VHA2_TILAU</name>
<dbReference type="RefSeq" id="XP_013240616.1">
    <property type="nucleotide sequence ID" value="XM_013385162.1"/>
</dbReference>
<evidence type="ECO:0008006" key="3">
    <source>
        <dbReference type="Google" id="ProtNLM"/>
    </source>
</evidence>
<dbReference type="HOGENOM" id="CLU_072861_0_0_1"/>
<dbReference type="GeneID" id="25266190"/>
<dbReference type="InParanoid" id="A0A066VHA2"/>
<proteinExistence type="predicted"/>